<name>A3KHU5_STRA7</name>
<organism evidence="2">
    <name type="scientific">Streptomyces ambofaciens (strain ATCC 23877 / 3486 / DSM 40053 / JCM 4204 / NBRC 12836 / NRRL B-2516)</name>
    <dbReference type="NCBI Taxonomy" id="278992"/>
    <lineage>
        <taxon>Bacteria</taxon>
        <taxon>Bacillati</taxon>
        <taxon>Actinomycetota</taxon>
        <taxon>Actinomycetes</taxon>
        <taxon>Kitasatosporales</taxon>
        <taxon>Streptomycetaceae</taxon>
        <taxon>Streptomyces</taxon>
    </lineage>
</organism>
<proteinExistence type="predicted"/>
<dbReference type="EMBL" id="AM238663">
    <property type="protein sequence ID" value="CAJ89271.1"/>
    <property type="molecule type" value="Genomic_DNA"/>
</dbReference>
<dbReference type="AlphaFoldDB" id="A3KHU5"/>
<sequence length="40" mass="4043">MSKPKAAASKDAGEPKVDRMADDVSQARGAGHIGPPGSHD</sequence>
<feature type="region of interest" description="Disordered" evidence="1">
    <location>
        <begin position="1"/>
        <end position="40"/>
    </location>
</feature>
<dbReference type="RefSeq" id="WP_280518060.1">
    <property type="nucleotide sequence ID" value="NZ_CP012382.1"/>
</dbReference>
<feature type="compositionally biased region" description="Basic and acidic residues" evidence="1">
    <location>
        <begin position="11"/>
        <end position="22"/>
    </location>
</feature>
<protein>
    <submittedName>
        <fullName evidence="2">Uncharacterized protein</fullName>
    </submittedName>
</protein>
<gene>
    <name evidence="2" type="ORF">SAML0284</name>
</gene>
<evidence type="ECO:0000256" key="1">
    <source>
        <dbReference type="SAM" id="MobiDB-lite"/>
    </source>
</evidence>
<evidence type="ECO:0000313" key="2">
    <source>
        <dbReference type="EMBL" id="CAJ89271.1"/>
    </source>
</evidence>
<reference evidence="2" key="1">
    <citation type="journal article" date="2006" name="Mol. Biol. Evol.">
        <title>Evolution of the terminal regions of the Streptomyces linear chromosome.</title>
        <authorList>
            <person name="Choulet F."/>
            <person name="Aigle B."/>
            <person name="Gallois A."/>
            <person name="Mangenot S."/>
            <person name="Gerbaud C."/>
            <person name="Truong C."/>
            <person name="Francou F.X."/>
            <person name="Fourrier C."/>
            <person name="Guerineau M."/>
            <person name="Decaris B."/>
            <person name="Barbe V."/>
            <person name="Pernodet J.L."/>
            <person name="Leblond P."/>
        </authorList>
    </citation>
    <scope>NUCLEOTIDE SEQUENCE</scope>
    <source>
        <strain evidence="2">ATCC 23877</strain>
    </source>
</reference>
<accession>A3KHU5</accession>